<accession>A0A804LLW7</accession>
<keyword evidence="3" id="KW-0489">Methyltransferase</keyword>
<dbReference type="EnsemblPlants" id="Zm00001eb020160_T002">
    <property type="protein sequence ID" value="Zm00001eb020160_P002"/>
    <property type="gene ID" value="Zm00001eb020160"/>
</dbReference>
<sequence length="267" mass="29485">MCGDQDFPAAASGGGHGPPDHAATDNILALFLTGHHSEAQDCKPPFPAAAAHFMDEAAASQQQQQQLMYQLQQQQIATMEGCTTMSAPVARSTVRPLALMEIAVRGGEAPPRSDQLSSLDRGRRDAEGEDVGGGHGAYDERFGQYGCDFTFYDYNRPEELPVAMKHAYRVIVADPPYLSKECLEKVAKTVSFLARPEGSFLLLLTAQELHIYDGIICFYMYATVYNVAKTIYDVLTVPNCTVVPYQSLFVFLSRKKGKFRWTGHWSC</sequence>
<feature type="region of interest" description="Disordered" evidence="5">
    <location>
        <begin position="1"/>
        <end position="22"/>
    </location>
</feature>
<protein>
    <recommendedName>
        <fullName evidence="8">Nucleic acid binding</fullName>
    </recommendedName>
</protein>
<dbReference type="GO" id="GO:0003676">
    <property type="term" value="F:nucleic acid binding"/>
    <property type="evidence" value="ECO:0007669"/>
    <property type="project" value="InterPro"/>
</dbReference>
<organism evidence="6 7">
    <name type="scientific">Zea mays</name>
    <name type="common">Maize</name>
    <dbReference type="NCBI Taxonomy" id="4577"/>
    <lineage>
        <taxon>Eukaryota</taxon>
        <taxon>Viridiplantae</taxon>
        <taxon>Streptophyta</taxon>
        <taxon>Embryophyta</taxon>
        <taxon>Tracheophyta</taxon>
        <taxon>Spermatophyta</taxon>
        <taxon>Magnoliopsida</taxon>
        <taxon>Liliopsida</taxon>
        <taxon>Poales</taxon>
        <taxon>Poaceae</taxon>
        <taxon>PACMAD clade</taxon>
        <taxon>Panicoideae</taxon>
        <taxon>Andropogonodae</taxon>
        <taxon>Andropogoneae</taxon>
        <taxon>Tripsacinae</taxon>
        <taxon>Zea</taxon>
    </lineage>
</organism>
<reference evidence="7" key="1">
    <citation type="submission" date="2015-12" db="EMBL/GenBank/DDBJ databases">
        <title>Update maize B73 reference genome by single molecule sequencing technologies.</title>
        <authorList>
            <consortium name="Maize Genome Sequencing Project"/>
            <person name="Ware D."/>
        </authorList>
    </citation>
    <scope>NUCLEOTIDE SEQUENCE [LARGE SCALE GENOMIC DNA]</scope>
    <source>
        <strain evidence="7">cv. B73</strain>
    </source>
</reference>
<comment type="subcellular location">
    <subcellularLocation>
        <location evidence="1">Cytoplasm</location>
    </subcellularLocation>
</comment>
<reference evidence="6" key="2">
    <citation type="submission" date="2019-07" db="EMBL/GenBank/DDBJ databases">
        <authorList>
            <person name="Seetharam A."/>
            <person name="Woodhouse M."/>
            <person name="Cannon E."/>
        </authorList>
    </citation>
    <scope>NUCLEOTIDE SEQUENCE [LARGE SCALE GENOMIC DNA]</scope>
    <source>
        <strain evidence="6">cv. B73</strain>
    </source>
</reference>
<dbReference type="InParanoid" id="A0A804LLW7"/>
<name>A0A804LLW7_MAIZE</name>
<dbReference type="PANTHER" id="PTHR13200">
    <property type="entry name" value="EEF1A LYSINE METHYLTRANSFERASE 1"/>
    <property type="match status" value="1"/>
</dbReference>
<feature type="region of interest" description="Disordered" evidence="5">
    <location>
        <begin position="105"/>
        <end position="135"/>
    </location>
</feature>
<evidence type="ECO:0000256" key="2">
    <source>
        <dbReference type="ARBA" id="ARBA00022490"/>
    </source>
</evidence>
<reference evidence="6" key="3">
    <citation type="submission" date="2021-05" db="UniProtKB">
        <authorList>
            <consortium name="EnsemblPlants"/>
        </authorList>
    </citation>
    <scope>IDENTIFICATION</scope>
    <source>
        <strain evidence="6">cv. B73</strain>
    </source>
</reference>
<keyword evidence="7" id="KW-1185">Reference proteome</keyword>
<evidence type="ECO:0000256" key="3">
    <source>
        <dbReference type="ARBA" id="ARBA00022603"/>
    </source>
</evidence>
<dbReference type="InterPro" id="IPR002052">
    <property type="entry name" value="DNA_methylase_N6_adenine_CS"/>
</dbReference>
<dbReference type="InterPro" id="IPR019369">
    <property type="entry name" value="Efm5/EEF1AKMT1"/>
</dbReference>
<evidence type="ECO:0000313" key="7">
    <source>
        <dbReference type="Proteomes" id="UP000007305"/>
    </source>
</evidence>
<dbReference type="GO" id="GO:0032259">
    <property type="term" value="P:methylation"/>
    <property type="evidence" value="ECO:0007669"/>
    <property type="project" value="UniProtKB-KW"/>
</dbReference>
<keyword evidence="2" id="KW-0963">Cytoplasm</keyword>
<dbReference type="Proteomes" id="UP000007305">
    <property type="component" value="Chromosome 1"/>
</dbReference>
<dbReference type="GO" id="GO:0016279">
    <property type="term" value="F:protein-lysine N-methyltransferase activity"/>
    <property type="evidence" value="ECO:0007669"/>
    <property type="project" value="InterPro"/>
</dbReference>
<evidence type="ECO:0000256" key="1">
    <source>
        <dbReference type="ARBA" id="ARBA00004496"/>
    </source>
</evidence>
<evidence type="ECO:0000256" key="4">
    <source>
        <dbReference type="ARBA" id="ARBA00022679"/>
    </source>
</evidence>
<dbReference type="AlphaFoldDB" id="A0A804LLW7"/>
<evidence type="ECO:0000256" key="5">
    <source>
        <dbReference type="SAM" id="MobiDB-lite"/>
    </source>
</evidence>
<dbReference type="Gramene" id="Zm00001eb020160_T002">
    <property type="protein sequence ID" value="Zm00001eb020160_P002"/>
    <property type="gene ID" value="Zm00001eb020160"/>
</dbReference>
<evidence type="ECO:0000313" key="6">
    <source>
        <dbReference type="EnsemblPlants" id="Zm00001eb020160_P002"/>
    </source>
</evidence>
<evidence type="ECO:0008006" key="8">
    <source>
        <dbReference type="Google" id="ProtNLM"/>
    </source>
</evidence>
<dbReference type="GO" id="GO:0005737">
    <property type="term" value="C:cytoplasm"/>
    <property type="evidence" value="ECO:0007669"/>
    <property type="project" value="UniProtKB-SubCell"/>
</dbReference>
<dbReference type="PANTHER" id="PTHR13200:SF0">
    <property type="entry name" value="EEF1A LYSINE METHYLTRANSFERASE 1"/>
    <property type="match status" value="1"/>
</dbReference>
<keyword evidence="4" id="KW-0808">Transferase</keyword>
<dbReference type="PROSITE" id="PS00092">
    <property type="entry name" value="N6_MTASE"/>
    <property type="match status" value="1"/>
</dbReference>
<proteinExistence type="predicted"/>
<dbReference type="InterPro" id="IPR041370">
    <property type="entry name" value="Mlase_EEF1AKMT1/ZCCHC4"/>
</dbReference>
<dbReference type="Pfam" id="PF10237">
    <property type="entry name" value="N6-adenineMlase"/>
    <property type="match status" value="1"/>
</dbReference>